<dbReference type="NCBIfam" id="TIGR00813">
    <property type="entry name" value="sss"/>
    <property type="match status" value="1"/>
</dbReference>
<evidence type="ECO:0000256" key="13">
    <source>
        <dbReference type="SAM" id="Phobius"/>
    </source>
</evidence>
<evidence type="ECO:0000256" key="3">
    <source>
        <dbReference type="ARBA" id="ARBA00022448"/>
    </source>
</evidence>
<dbReference type="AlphaFoldDB" id="A0A232FKY1"/>
<evidence type="ECO:0000313" key="15">
    <source>
        <dbReference type="Proteomes" id="UP000215335"/>
    </source>
</evidence>
<evidence type="ECO:0000256" key="11">
    <source>
        <dbReference type="RuleBase" id="RU362091"/>
    </source>
</evidence>
<dbReference type="OrthoDB" id="6132759at2759"/>
<evidence type="ECO:0000313" key="14">
    <source>
        <dbReference type="EMBL" id="OXU31391.1"/>
    </source>
</evidence>
<evidence type="ECO:0000256" key="10">
    <source>
        <dbReference type="ARBA" id="ARBA00023201"/>
    </source>
</evidence>
<feature type="transmembrane region" description="Helical" evidence="13">
    <location>
        <begin position="456"/>
        <end position="481"/>
    </location>
</feature>
<comment type="similarity">
    <text evidence="2 11">Belongs to the sodium:solute symporter (SSF) (TC 2.A.21) family.</text>
</comment>
<dbReference type="InterPro" id="IPR001734">
    <property type="entry name" value="Na/solute_symporter"/>
</dbReference>
<keyword evidence="4" id="KW-1003">Cell membrane</keyword>
<keyword evidence="6 13" id="KW-1133">Transmembrane helix</keyword>
<feature type="transmembrane region" description="Helical" evidence="13">
    <location>
        <begin position="7"/>
        <end position="26"/>
    </location>
</feature>
<keyword evidence="8" id="KW-0406">Ion transport</keyword>
<feature type="transmembrane region" description="Helical" evidence="13">
    <location>
        <begin position="171"/>
        <end position="196"/>
    </location>
</feature>
<dbReference type="Proteomes" id="UP000215335">
    <property type="component" value="Unassembled WGS sequence"/>
</dbReference>
<dbReference type="InterPro" id="IPR051163">
    <property type="entry name" value="Sodium:Solute_Symporter_SSF"/>
</dbReference>
<feature type="transmembrane region" description="Helical" evidence="13">
    <location>
        <begin position="283"/>
        <end position="302"/>
    </location>
</feature>
<keyword evidence="15" id="KW-1185">Reference proteome</keyword>
<dbReference type="EMBL" id="NNAY01000063">
    <property type="protein sequence ID" value="OXU31391.1"/>
    <property type="molecule type" value="Genomic_DNA"/>
</dbReference>
<feature type="transmembrane region" description="Helical" evidence="13">
    <location>
        <begin position="323"/>
        <end position="348"/>
    </location>
</feature>
<feature type="region of interest" description="Disordered" evidence="12">
    <location>
        <begin position="609"/>
        <end position="631"/>
    </location>
</feature>
<gene>
    <name evidence="14" type="ORF">TSAR_009088</name>
</gene>
<feature type="transmembrane region" description="Helical" evidence="13">
    <location>
        <begin position="488"/>
        <end position="505"/>
    </location>
</feature>
<keyword evidence="5 13" id="KW-0812">Transmembrane</keyword>
<evidence type="ECO:0008006" key="16">
    <source>
        <dbReference type="Google" id="ProtNLM"/>
    </source>
</evidence>
<dbReference type="PANTHER" id="PTHR42985:SF40">
    <property type="entry name" value="LD47995P-RELATED"/>
    <property type="match status" value="1"/>
</dbReference>
<dbReference type="GO" id="GO:0005886">
    <property type="term" value="C:plasma membrane"/>
    <property type="evidence" value="ECO:0007669"/>
    <property type="project" value="UniProtKB-SubCell"/>
</dbReference>
<name>A0A232FKY1_9HYME</name>
<feature type="transmembrane region" description="Helical" evidence="13">
    <location>
        <begin position="208"/>
        <end position="228"/>
    </location>
</feature>
<evidence type="ECO:0000256" key="8">
    <source>
        <dbReference type="ARBA" id="ARBA00023065"/>
    </source>
</evidence>
<organism evidence="14 15">
    <name type="scientific">Trichomalopsis sarcophagae</name>
    <dbReference type="NCBI Taxonomy" id="543379"/>
    <lineage>
        <taxon>Eukaryota</taxon>
        <taxon>Metazoa</taxon>
        <taxon>Ecdysozoa</taxon>
        <taxon>Arthropoda</taxon>
        <taxon>Hexapoda</taxon>
        <taxon>Insecta</taxon>
        <taxon>Pterygota</taxon>
        <taxon>Neoptera</taxon>
        <taxon>Endopterygota</taxon>
        <taxon>Hymenoptera</taxon>
        <taxon>Apocrita</taxon>
        <taxon>Proctotrupomorpha</taxon>
        <taxon>Chalcidoidea</taxon>
        <taxon>Pteromalidae</taxon>
        <taxon>Pteromalinae</taxon>
        <taxon>Trichomalopsis</taxon>
    </lineage>
</organism>
<comment type="subcellular location">
    <subcellularLocation>
        <location evidence="1">Cell membrane</location>
        <topology evidence="1">Multi-pass membrane protein</topology>
    </subcellularLocation>
</comment>
<protein>
    <recommendedName>
        <fullName evidence="16">Sodium-dependent multivitamin transporter</fullName>
    </recommendedName>
</protein>
<evidence type="ECO:0000256" key="1">
    <source>
        <dbReference type="ARBA" id="ARBA00004651"/>
    </source>
</evidence>
<dbReference type="GO" id="GO:0006814">
    <property type="term" value="P:sodium ion transport"/>
    <property type="evidence" value="ECO:0007669"/>
    <property type="project" value="UniProtKB-KW"/>
</dbReference>
<feature type="transmembrane region" description="Helical" evidence="13">
    <location>
        <begin position="46"/>
        <end position="66"/>
    </location>
</feature>
<comment type="caution">
    <text evidence="14">The sequence shown here is derived from an EMBL/GenBank/DDBJ whole genome shotgun (WGS) entry which is preliminary data.</text>
</comment>
<reference evidence="14 15" key="1">
    <citation type="journal article" date="2017" name="Curr. Biol.">
        <title>The Evolution of Venom by Co-option of Single-Copy Genes.</title>
        <authorList>
            <person name="Martinson E.O."/>
            <person name="Mrinalini"/>
            <person name="Kelkar Y.D."/>
            <person name="Chang C.H."/>
            <person name="Werren J.H."/>
        </authorList>
    </citation>
    <scope>NUCLEOTIDE SEQUENCE [LARGE SCALE GENOMIC DNA]</scope>
    <source>
        <strain evidence="14 15">Alberta</strain>
        <tissue evidence="14">Whole body</tissue>
    </source>
</reference>
<dbReference type="PROSITE" id="PS50283">
    <property type="entry name" value="NA_SOLUT_SYMP_3"/>
    <property type="match status" value="1"/>
</dbReference>
<feature type="transmembrane region" description="Helical" evidence="13">
    <location>
        <begin position="559"/>
        <end position="581"/>
    </location>
</feature>
<accession>A0A232FKY1</accession>
<feature type="transmembrane region" description="Helical" evidence="13">
    <location>
        <begin position="78"/>
        <end position="96"/>
    </location>
</feature>
<proteinExistence type="inferred from homology"/>
<evidence type="ECO:0000256" key="6">
    <source>
        <dbReference type="ARBA" id="ARBA00022989"/>
    </source>
</evidence>
<keyword evidence="9 13" id="KW-0472">Membrane</keyword>
<dbReference type="CDD" id="cd11492">
    <property type="entry name" value="SLC5sbd_NIS-SMVT"/>
    <property type="match status" value="1"/>
</dbReference>
<keyword evidence="7" id="KW-0915">Sodium</keyword>
<dbReference type="Pfam" id="PF00474">
    <property type="entry name" value="SSF"/>
    <property type="match status" value="2"/>
</dbReference>
<dbReference type="Gene3D" id="1.20.1730.10">
    <property type="entry name" value="Sodium/glucose cotransporter"/>
    <property type="match status" value="2"/>
</dbReference>
<feature type="transmembrane region" description="Helical" evidence="13">
    <location>
        <begin position="428"/>
        <end position="450"/>
    </location>
</feature>
<dbReference type="GO" id="GO:0015293">
    <property type="term" value="F:symporter activity"/>
    <property type="evidence" value="ECO:0007669"/>
    <property type="project" value="TreeGrafter"/>
</dbReference>
<sequence length="631" mass="68767">MLTWQDYLVIGIVLLISAGIGVYYRFTGGRQKTAEEYFSANKSMSIVPLGIALMVSFVSAITILGISAEIYAFGTQFVIHYAGIILATIVVAYFYLPVFFELNTMSVYEVNIIDRLYAFGSVITFRINGGDVANHRQLPPPAGQIAAGTVFSQIAQAYIPRSRRFGVTARLATSIANFMQLTLYTGVVLYAPSLAIEATTGLSSRTSILMIAVICMFYSTIGGIKAVLVTDIFQAILMFASLICIMVVASSEIEGGLGNVWNIAKQGGRIEYFDYRPDPTIRHTGWCLLAAGFCLFCSLYGVNQVEVQRLLTVKSLKSARLALFVNLPLLITFGLTTSFCGLVLYAVYKDCDPVRTGEIASHDRIMPHFAATKMAIYPGLTGLFISGIFSASLSTISAMLNSLAAVFLEDYLKRIYARLGKTFPKQHATFFGKLLAVVNGCISVAIAFLAGSLGSLVQLTLSITGSICGPVLGIFTLGMFFESANEKGAICGIVTALITCMWASFGQPRPRHHPLPFHADGCNASIVLPPTTSALLISSMADKPEAEPASYFYLYRISYMWYSPMGLTITIVVGYISSLIFRKFSSSTPIEPDPSLFTPLVARRIRRRRADAARTTSSQVFTLEEPNGRRP</sequence>
<feature type="transmembrane region" description="Helical" evidence="13">
    <location>
        <begin position="383"/>
        <end position="408"/>
    </location>
</feature>
<evidence type="ECO:0000256" key="4">
    <source>
        <dbReference type="ARBA" id="ARBA00022475"/>
    </source>
</evidence>
<evidence type="ECO:0000256" key="2">
    <source>
        <dbReference type="ARBA" id="ARBA00006434"/>
    </source>
</evidence>
<dbReference type="InterPro" id="IPR038377">
    <property type="entry name" value="Na/Glc_symporter_sf"/>
</dbReference>
<feature type="transmembrane region" description="Helical" evidence="13">
    <location>
        <begin position="235"/>
        <end position="253"/>
    </location>
</feature>
<evidence type="ECO:0000256" key="12">
    <source>
        <dbReference type="SAM" id="MobiDB-lite"/>
    </source>
</evidence>
<dbReference type="PANTHER" id="PTHR42985">
    <property type="entry name" value="SODIUM-COUPLED MONOCARBOXYLATE TRANSPORTER"/>
    <property type="match status" value="1"/>
</dbReference>
<evidence type="ECO:0000256" key="9">
    <source>
        <dbReference type="ARBA" id="ARBA00023136"/>
    </source>
</evidence>
<evidence type="ECO:0000256" key="7">
    <source>
        <dbReference type="ARBA" id="ARBA00023053"/>
    </source>
</evidence>
<keyword evidence="3" id="KW-0813">Transport</keyword>
<evidence type="ECO:0000256" key="5">
    <source>
        <dbReference type="ARBA" id="ARBA00022692"/>
    </source>
</evidence>
<dbReference type="STRING" id="543379.A0A232FKY1"/>
<keyword evidence="10" id="KW-0739">Sodium transport</keyword>